<protein>
    <submittedName>
        <fullName evidence="2">Uncharacterized protein</fullName>
    </submittedName>
</protein>
<feature type="compositionally biased region" description="Basic and acidic residues" evidence="1">
    <location>
        <begin position="1"/>
        <end position="12"/>
    </location>
</feature>
<reference evidence="2 3" key="1">
    <citation type="submission" date="2018-08" db="EMBL/GenBank/DDBJ databases">
        <title>Comparative genomics of wild bee and flower associated Lactobacillus reveals potential adaptation to the bee host.</title>
        <authorList>
            <person name="Vuong H.Q."/>
            <person name="Mcfrederick Q.S."/>
        </authorList>
    </citation>
    <scope>NUCLEOTIDE SEQUENCE [LARGE SCALE GENOMIC DNA]</scope>
    <source>
        <strain evidence="2 3">HV_13</strain>
    </source>
</reference>
<dbReference type="RefSeq" id="WP_140926058.1">
    <property type="nucleotide sequence ID" value="NZ_QUAU01000006.1"/>
</dbReference>
<evidence type="ECO:0000313" key="2">
    <source>
        <dbReference type="EMBL" id="TPR23118.1"/>
    </source>
</evidence>
<keyword evidence="3" id="KW-1185">Reference proteome</keyword>
<sequence>MSKVEDLGKKITGENQNKKTVRRRRIKSLKNDVQVNVEDSKQKSVQVHENYYRVLKKYSYENDISLVSIMDKAIQNLIDQGLM</sequence>
<gene>
    <name evidence="2" type="ORF">DY114_07360</name>
</gene>
<dbReference type="Proteomes" id="UP000777560">
    <property type="component" value="Unassembled WGS sequence"/>
</dbReference>
<evidence type="ECO:0000256" key="1">
    <source>
        <dbReference type="SAM" id="MobiDB-lite"/>
    </source>
</evidence>
<dbReference type="EMBL" id="QUAV01000006">
    <property type="protein sequence ID" value="TPR23118.1"/>
    <property type="molecule type" value="Genomic_DNA"/>
</dbReference>
<name>A0ABY2YUZ9_9LACO</name>
<feature type="region of interest" description="Disordered" evidence="1">
    <location>
        <begin position="1"/>
        <end position="22"/>
    </location>
</feature>
<accession>A0ABY2YUZ9</accession>
<evidence type="ECO:0000313" key="3">
    <source>
        <dbReference type="Proteomes" id="UP000777560"/>
    </source>
</evidence>
<organism evidence="2 3">
    <name type="scientific">Apilactobacillus micheneri</name>
    <dbReference type="NCBI Taxonomy" id="1899430"/>
    <lineage>
        <taxon>Bacteria</taxon>
        <taxon>Bacillati</taxon>
        <taxon>Bacillota</taxon>
        <taxon>Bacilli</taxon>
        <taxon>Lactobacillales</taxon>
        <taxon>Lactobacillaceae</taxon>
        <taxon>Apilactobacillus</taxon>
    </lineage>
</organism>
<comment type="caution">
    <text evidence="2">The sequence shown here is derived from an EMBL/GenBank/DDBJ whole genome shotgun (WGS) entry which is preliminary data.</text>
</comment>
<proteinExistence type="predicted"/>